<keyword evidence="2" id="KW-0378">Hydrolase</keyword>
<dbReference type="PANTHER" id="PTHR46623:SF6">
    <property type="entry name" value="ALPHA_BETA-HYDROLASES SUPERFAMILY PROTEIN"/>
    <property type="match status" value="1"/>
</dbReference>
<organism evidence="2 3">
    <name type="scientific">Acetobacter sacchari</name>
    <dbReference type="NCBI Taxonomy" id="2661687"/>
    <lineage>
        <taxon>Bacteria</taxon>
        <taxon>Pseudomonadati</taxon>
        <taxon>Pseudomonadota</taxon>
        <taxon>Alphaproteobacteria</taxon>
        <taxon>Acetobacterales</taxon>
        <taxon>Acetobacteraceae</taxon>
        <taxon>Acetobacter</taxon>
    </lineage>
</organism>
<dbReference type="InterPro" id="IPR029058">
    <property type="entry name" value="AB_hydrolase_fold"/>
</dbReference>
<gene>
    <name evidence="2" type="ORF">J2D73_04900</name>
</gene>
<dbReference type="Gene3D" id="3.40.50.1820">
    <property type="entry name" value="alpha/beta hydrolase"/>
    <property type="match status" value="1"/>
</dbReference>
<evidence type="ECO:0000313" key="3">
    <source>
        <dbReference type="Proteomes" id="UP000664771"/>
    </source>
</evidence>
<dbReference type="RefSeq" id="WP_207879923.1">
    <property type="nucleotide sequence ID" value="NZ_JAFVMF010000004.1"/>
</dbReference>
<dbReference type="Pfam" id="PF01738">
    <property type="entry name" value="DLH"/>
    <property type="match status" value="1"/>
</dbReference>
<evidence type="ECO:0000313" key="2">
    <source>
        <dbReference type="EMBL" id="MBO1359135.1"/>
    </source>
</evidence>
<name>A0ABS3LT96_9PROT</name>
<keyword evidence="3" id="KW-1185">Reference proteome</keyword>
<proteinExistence type="predicted"/>
<feature type="domain" description="Dienelactone hydrolase" evidence="1">
    <location>
        <begin position="15"/>
        <end position="221"/>
    </location>
</feature>
<accession>A0ABS3LT96</accession>
<dbReference type="SUPFAM" id="SSF53474">
    <property type="entry name" value="alpha/beta-Hydrolases"/>
    <property type="match status" value="1"/>
</dbReference>
<dbReference type="InterPro" id="IPR002925">
    <property type="entry name" value="Dienelactn_hydro"/>
</dbReference>
<dbReference type="InterPro" id="IPR051049">
    <property type="entry name" value="Dienelactone_hydrolase-like"/>
</dbReference>
<protein>
    <submittedName>
        <fullName evidence="2">Dienelactone hydrolase family protein</fullName>
    </submittedName>
</protein>
<reference evidence="2 3" key="1">
    <citation type="submission" date="2021-03" db="EMBL/GenBank/DDBJ databases">
        <title>The complete genome sequence of Acetobacter sacchari TBRC 11175.</title>
        <authorList>
            <person name="Charoenyingcharoen P."/>
            <person name="Yukphan P."/>
        </authorList>
    </citation>
    <scope>NUCLEOTIDE SEQUENCE [LARGE SCALE GENOMIC DNA]</scope>
    <source>
        <strain evidence="2 3">TBRC 11175</strain>
    </source>
</reference>
<dbReference type="Proteomes" id="UP000664771">
    <property type="component" value="Unassembled WGS sequence"/>
</dbReference>
<evidence type="ECO:0000259" key="1">
    <source>
        <dbReference type="Pfam" id="PF01738"/>
    </source>
</evidence>
<dbReference type="PANTHER" id="PTHR46623">
    <property type="entry name" value="CARBOXYMETHYLENEBUTENOLIDASE-RELATED"/>
    <property type="match status" value="1"/>
</dbReference>
<dbReference type="GO" id="GO:0016787">
    <property type="term" value="F:hydrolase activity"/>
    <property type="evidence" value="ECO:0007669"/>
    <property type="project" value="UniProtKB-KW"/>
</dbReference>
<dbReference type="EMBL" id="JAFVMF010000004">
    <property type="protein sequence ID" value="MBO1359135.1"/>
    <property type="molecule type" value="Genomic_DNA"/>
</dbReference>
<comment type="caution">
    <text evidence="2">The sequence shown here is derived from an EMBL/GenBank/DDBJ whole genome shotgun (WGS) entry which is preliminary data.</text>
</comment>
<sequence length="234" mass="25075">MGQIISITAADGHTFSAYVAGSPDAPHALVVVQEIFGVNHNMRAVADAWATDGFSVIVPALFDRVEPDAKLGYTPEDVQKGLALRADIPLESTLADLEACARHLREQAPERKVGIIGFCWGGRLAWDGATRTTAFSAAVGWYGGGIAAHKDATPHCAVQLHFGGQDGSIPPSDVSDIRNTHPEIEIYVYDEAGHGFGNRDRPSFNADAERLARERSLTFLEAGLRSVGDIPERG</sequence>